<dbReference type="PANTHER" id="PTHR37534">
    <property type="entry name" value="TRANSCRIPTIONAL ACTIVATOR PROTEIN UGA3"/>
    <property type="match status" value="1"/>
</dbReference>
<dbReference type="GeneID" id="37227035"/>
<evidence type="ECO:0000256" key="2">
    <source>
        <dbReference type="ARBA" id="ARBA00023242"/>
    </source>
</evidence>
<protein>
    <recommendedName>
        <fullName evidence="5">ARCA protein</fullName>
    </recommendedName>
</protein>
<dbReference type="AlphaFoldDB" id="A0A395GVK4"/>
<evidence type="ECO:0008006" key="5">
    <source>
        <dbReference type="Google" id="ProtNLM"/>
    </source>
</evidence>
<gene>
    <name evidence="3" type="ORF">BO80DRAFT_456449</name>
</gene>
<dbReference type="EMBL" id="KZ824446">
    <property type="protein sequence ID" value="RAK99412.1"/>
    <property type="molecule type" value="Genomic_DNA"/>
</dbReference>
<proteinExistence type="predicted"/>
<dbReference type="Proteomes" id="UP000249402">
    <property type="component" value="Unassembled WGS sequence"/>
</dbReference>
<dbReference type="STRING" id="1448316.A0A395GVK4"/>
<dbReference type="GO" id="GO:0045944">
    <property type="term" value="P:positive regulation of transcription by RNA polymerase II"/>
    <property type="evidence" value="ECO:0007669"/>
    <property type="project" value="TreeGrafter"/>
</dbReference>
<evidence type="ECO:0000313" key="3">
    <source>
        <dbReference type="EMBL" id="RAK99412.1"/>
    </source>
</evidence>
<evidence type="ECO:0000313" key="4">
    <source>
        <dbReference type="Proteomes" id="UP000249402"/>
    </source>
</evidence>
<name>A0A395GVK4_9EURO</name>
<sequence>MLTLAGQPVIDDSIREADVHPSTEHAPNLPRGRIHLVQSGRPGGVLDAFDFCDAGKHFALVVPDRAARCPALLHAVYSASARHLSRCQSTGSRPVAFAGRRLPDLGDGTALDYQTLCISHLVALSGDPTEIQNEDLLAASVILRFYEEFNAALAGGDVGTHLRGTQVFLNAQGATALRQGGLQLAAFWIGIRQEFRKAFLEQRVVELDLSCCDTSIYRQLDPADDATWANRAVLHCVDTLTYCYGDGCQTPWRYDQLCEYSRQWQARTPPTFDPLYCRPPNLSKGEVFPVLGYLDDCTVTAIQHWHLARLLLTVFDPTVPRLGPGRKAAIARRETAPALVAACMGVSMCGDRMTDRREQEALLNILIKTEQIHGLATVAAQTYLKVAWEWTLPASP</sequence>
<dbReference type="GO" id="GO:0005634">
    <property type="term" value="C:nucleus"/>
    <property type="evidence" value="ECO:0007669"/>
    <property type="project" value="UniProtKB-SubCell"/>
</dbReference>
<accession>A0A395GVK4</accession>
<dbReference type="RefSeq" id="XP_025573740.1">
    <property type="nucleotide sequence ID" value="XM_025722170.1"/>
</dbReference>
<dbReference type="OrthoDB" id="407832at2759"/>
<dbReference type="GO" id="GO:0000976">
    <property type="term" value="F:transcription cis-regulatory region binding"/>
    <property type="evidence" value="ECO:0007669"/>
    <property type="project" value="TreeGrafter"/>
</dbReference>
<comment type="subcellular location">
    <subcellularLocation>
        <location evidence="1">Nucleus</location>
    </subcellularLocation>
</comment>
<dbReference type="Pfam" id="PF11951">
    <property type="entry name" value="Fungal_trans_2"/>
    <property type="match status" value="1"/>
</dbReference>
<organism evidence="3 4">
    <name type="scientific">Aspergillus ibericus CBS 121593</name>
    <dbReference type="NCBI Taxonomy" id="1448316"/>
    <lineage>
        <taxon>Eukaryota</taxon>
        <taxon>Fungi</taxon>
        <taxon>Dikarya</taxon>
        <taxon>Ascomycota</taxon>
        <taxon>Pezizomycotina</taxon>
        <taxon>Eurotiomycetes</taxon>
        <taxon>Eurotiomycetidae</taxon>
        <taxon>Eurotiales</taxon>
        <taxon>Aspergillaceae</taxon>
        <taxon>Aspergillus</taxon>
        <taxon>Aspergillus subgen. Circumdati</taxon>
    </lineage>
</organism>
<reference evidence="3 4" key="1">
    <citation type="submission" date="2018-02" db="EMBL/GenBank/DDBJ databases">
        <title>The genomes of Aspergillus section Nigri reveals drivers in fungal speciation.</title>
        <authorList>
            <consortium name="DOE Joint Genome Institute"/>
            <person name="Vesth T.C."/>
            <person name="Nybo J."/>
            <person name="Theobald S."/>
            <person name="Brandl J."/>
            <person name="Frisvad J.C."/>
            <person name="Nielsen K.F."/>
            <person name="Lyhne E.K."/>
            <person name="Kogle M.E."/>
            <person name="Kuo A."/>
            <person name="Riley R."/>
            <person name="Clum A."/>
            <person name="Nolan M."/>
            <person name="Lipzen A."/>
            <person name="Salamov A."/>
            <person name="Henrissat B."/>
            <person name="Wiebenga A."/>
            <person name="De vries R.P."/>
            <person name="Grigoriev I.V."/>
            <person name="Mortensen U.H."/>
            <person name="Andersen M.R."/>
            <person name="Baker S.E."/>
        </authorList>
    </citation>
    <scope>NUCLEOTIDE SEQUENCE [LARGE SCALE GENOMIC DNA]</scope>
    <source>
        <strain evidence="3 4">CBS 121593</strain>
    </source>
</reference>
<keyword evidence="4" id="KW-1185">Reference proteome</keyword>
<dbReference type="GO" id="GO:0003700">
    <property type="term" value="F:DNA-binding transcription factor activity"/>
    <property type="evidence" value="ECO:0007669"/>
    <property type="project" value="TreeGrafter"/>
</dbReference>
<evidence type="ECO:0000256" key="1">
    <source>
        <dbReference type="ARBA" id="ARBA00004123"/>
    </source>
</evidence>
<dbReference type="VEuPathDB" id="FungiDB:BO80DRAFT_456449"/>
<dbReference type="PANTHER" id="PTHR37534:SF2">
    <property type="entry name" value="N-ACETYLTRANSFERASE DOMAIN-CONTAINING PROTEIN"/>
    <property type="match status" value="1"/>
</dbReference>
<dbReference type="InterPro" id="IPR021858">
    <property type="entry name" value="Fun_TF"/>
</dbReference>
<keyword evidence="2" id="KW-0539">Nucleus</keyword>